<feature type="transmembrane region" description="Helical" evidence="1">
    <location>
        <begin position="93"/>
        <end position="114"/>
    </location>
</feature>
<keyword evidence="1" id="KW-0472">Membrane</keyword>
<dbReference type="RefSeq" id="WP_185082856.1">
    <property type="nucleotide sequence ID" value="NZ_JACHJB010000001.1"/>
</dbReference>
<accession>A0A7X0BY32</accession>
<keyword evidence="3" id="KW-1185">Reference proteome</keyword>
<evidence type="ECO:0000313" key="3">
    <source>
        <dbReference type="Proteomes" id="UP000583800"/>
    </source>
</evidence>
<evidence type="ECO:0000256" key="1">
    <source>
        <dbReference type="SAM" id="Phobius"/>
    </source>
</evidence>
<dbReference type="EMBL" id="JACHJB010000001">
    <property type="protein sequence ID" value="MBB6344788.1"/>
    <property type="molecule type" value="Genomic_DNA"/>
</dbReference>
<protein>
    <submittedName>
        <fullName evidence="2">Uncharacterized protein</fullName>
    </submittedName>
</protein>
<keyword evidence="1" id="KW-0812">Transmembrane</keyword>
<reference evidence="2 3" key="1">
    <citation type="submission" date="2020-08" db="EMBL/GenBank/DDBJ databases">
        <title>Sequencing the genomes of 1000 actinobacteria strains.</title>
        <authorList>
            <person name="Klenk H.-P."/>
        </authorList>
    </citation>
    <scope>NUCLEOTIDE SEQUENCE [LARGE SCALE GENOMIC DNA]</scope>
    <source>
        <strain evidence="2 3">DSM 45913</strain>
    </source>
</reference>
<keyword evidence="1" id="KW-1133">Transmembrane helix</keyword>
<dbReference type="Proteomes" id="UP000583800">
    <property type="component" value="Unassembled WGS sequence"/>
</dbReference>
<comment type="caution">
    <text evidence="2">The sequence shown here is derived from an EMBL/GenBank/DDBJ whole genome shotgun (WGS) entry which is preliminary data.</text>
</comment>
<organism evidence="2 3">
    <name type="scientific">Nonomuraea muscovyensis</name>
    <dbReference type="NCBI Taxonomy" id="1124761"/>
    <lineage>
        <taxon>Bacteria</taxon>
        <taxon>Bacillati</taxon>
        <taxon>Actinomycetota</taxon>
        <taxon>Actinomycetes</taxon>
        <taxon>Streptosporangiales</taxon>
        <taxon>Streptosporangiaceae</taxon>
        <taxon>Nonomuraea</taxon>
    </lineage>
</organism>
<gene>
    <name evidence="2" type="ORF">FHU36_001297</name>
</gene>
<proteinExistence type="predicted"/>
<sequence>MIADVAPLGSHDDDLDRLQGSSASLDIATEAKNGRTGTNEAAAHVRTAGNLSDDMTAFEDLLPVAQAETDKGGVAAAVSGTATMLLVTVKLVWRLYVIAALIALVIALVRYFALGPAIGTVGSRLYIAALRKRMQMALAGIQDNIRRNPIAALRYAKSLLGAGAKMGSLGTVTYVTGLATIPALVTAGFAGPWDNNEEARDLTERTLLETEEGRAALAYARDHNITTIYRNGLHSVFERSRFYPNTNVLVLGAQDFGSWEDSNDLAEDFIRHIEVAKGNHGRFGDNPGDADTRTEDERARDAAWYRLHYARPDSDGYADGKVNPDKLTWPYAQINHLFDLS</sequence>
<name>A0A7X0BY32_9ACTN</name>
<dbReference type="AlphaFoldDB" id="A0A7X0BY32"/>
<evidence type="ECO:0000313" key="2">
    <source>
        <dbReference type="EMBL" id="MBB6344788.1"/>
    </source>
</evidence>